<evidence type="ECO:0000259" key="1">
    <source>
        <dbReference type="Pfam" id="PF13628"/>
    </source>
</evidence>
<protein>
    <submittedName>
        <fullName evidence="2">DUF4142 domain-containing protein</fullName>
    </submittedName>
</protein>
<sequence length="143" mass="15367">MPGAAQVIAKLNELDAFQQSASDRTSAFGRADLTSAAAMRTDAATRRARALVELQTRTGLKAEPASKQSLGRETMLTGVDPADGPSFVRQFYAAQVAEYESTITILTKYLQSPDNAELQRFVSAELGLLQNELADMKAALATK</sequence>
<proteinExistence type="predicted"/>
<accession>A0ABS5GHV4</accession>
<dbReference type="InterPro" id="IPR025419">
    <property type="entry name" value="DUF4142"/>
</dbReference>
<feature type="domain" description="DUF4142" evidence="1">
    <location>
        <begin position="37"/>
        <end position="137"/>
    </location>
</feature>
<evidence type="ECO:0000313" key="2">
    <source>
        <dbReference type="EMBL" id="MBR1140893.1"/>
    </source>
</evidence>
<dbReference type="Proteomes" id="UP001314635">
    <property type="component" value="Unassembled WGS sequence"/>
</dbReference>
<gene>
    <name evidence="2" type="ORF">JQ619_34610</name>
</gene>
<dbReference type="EMBL" id="JAFCLK010000050">
    <property type="protein sequence ID" value="MBR1140893.1"/>
    <property type="molecule type" value="Genomic_DNA"/>
</dbReference>
<comment type="caution">
    <text evidence="2">The sequence shown here is derived from an EMBL/GenBank/DDBJ whole genome shotgun (WGS) entry which is preliminary data.</text>
</comment>
<organism evidence="2 3">
    <name type="scientific">Bradyrhizobium denitrificans</name>
    <dbReference type="NCBI Taxonomy" id="2734912"/>
    <lineage>
        <taxon>Bacteria</taxon>
        <taxon>Pseudomonadati</taxon>
        <taxon>Pseudomonadota</taxon>
        <taxon>Alphaproteobacteria</taxon>
        <taxon>Hyphomicrobiales</taxon>
        <taxon>Nitrobacteraceae</taxon>
        <taxon>Bradyrhizobium</taxon>
    </lineage>
</organism>
<reference evidence="3" key="1">
    <citation type="journal article" date="2021" name="ISME J.">
        <title>Evolutionary origin and ecological implication of a unique nif island in free-living Bradyrhizobium lineages.</title>
        <authorList>
            <person name="Tao J."/>
        </authorList>
    </citation>
    <scope>NUCLEOTIDE SEQUENCE [LARGE SCALE GENOMIC DNA]</scope>
    <source>
        <strain evidence="3">SZCCT0094</strain>
    </source>
</reference>
<evidence type="ECO:0000313" key="3">
    <source>
        <dbReference type="Proteomes" id="UP001314635"/>
    </source>
</evidence>
<name>A0ABS5GHV4_9BRAD</name>
<dbReference type="Pfam" id="PF13628">
    <property type="entry name" value="DUF4142"/>
    <property type="match status" value="1"/>
</dbReference>
<keyword evidence="3" id="KW-1185">Reference proteome</keyword>